<dbReference type="Proteomes" id="UP000004881">
    <property type="component" value="Unassembled WGS sequence"/>
</dbReference>
<evidence type="ECO:0000313" key="2">
    <source>
        <dbReference type="EMBL" id="GAB41817.1"/>
    </source>
</evidence>
<protein>
    <recommendedName>
        <fullName evidence="1">Zinc-ribbon 15 domain-containing protein</fullName>
    </recommendedName>
</protein>
<accession>A0ABQ0H7G3</accession>
<sequence length="86" mass="9630">MTATRGRAVGAASDLYHGGVFFLFGYGRRQKHLGAGQTRACPRCHNTTQWARMREYSQFSVFFIPIARWNRRNFEACGICGAAVAV</sequence>
<reference evidence="2 3" key="1">
    <citation type="submission" date="2012-02" db="EMBL/GenBank/DDBJ databases">
        <title>Whole genome shotgun sequence of Gordonia terrae NBRC 100016.</title>
        <authorList>
            <person name="Takarada H."/>
            <person name="Hosoyama A."/>
            <person name="Tsuchikane K."/>
            <person name="Katsumata H."/>
            <person name="Yamazaki S."/>
            <person name="Fujita N."/>
        </authorList>
    </citation>
    <scope>NUCLEOTIDE SEQUENCE [LARGE SCALE GENOMIC DNA]</scope>
    <source>
        <strain evidence="2 3">NBRC 100016</strain>
    </source>
</reference>
<dbReference type="EMBL" id="BAFD01000001">
    <property type="protein sequence ID" value="GAB41817.1"/>
    <property type="molecule type" value="Genomic_DNA"/>
</dbReference>
<evidence type="ECO:0000259" key="1">
    <source>
        <dbReference type="Pfam" id="PF17032"/>
    </source>
</evidence>
<comment type="caution">
    <text evidence="2">The sequence shown here is derived from an EMBL/GenBank/DDBJ whole genome shotgun (WGS) entry which is preliminary data.</text>
</comment>
<feature type="domain" description="Zinc-ribbon 15" evidence="1">
    <location>
        <begin position="40"/>
        <end position="84"/>
    </location>
</feature>
<dbReference type="Pfam" id="PF17032">
    <property type="entry name" value="Zn_ribbon_15"/>
    <property type="match status" value="1"/>
</dbReference>
<proteinExistence type="predicted"/>
<evidence type="ECO:0000313" key="3">
    <source>
        <dbReference type="Proteomes" id="UP000004881"/>
    </source>
</evidence>
<keyword evidence="3" id="KW-1185">Reference proteome</keyword>
<dbReference type="InterPro" id="IPR031493">
    <property type="entry name" value="Zinc_ribbon_15"/>
</dbReference>
<name>A0ABQ0H7G3_9ACTN</name>
<gene>
    <name evidence="2" type="ORF">GOTRE_001_00640</name>
</gene>
<organism evidence="2 3">
    <name type="scientific">Gordonia terrae NBRC 100016</name>
    <dbReference type="NCBI Taxonomy" id="1089454"/>
    <lineage>
        <taxon>Bacteria</taxon>
        <taxon>Bacillati</taxon>
        <taxon>Actinomycetota</taxon>
        <taxon>Actinomycetes</taxon>
        <taxon>Mycobacteriales</taxon>
        <taxon>Gordoniaceae</taxon>
        <taxon>Gordonia</taxon>
    </lineage>
</organism>